<comment type="caution">
    <text evidence="1">The sequence shown here is derived from an EMBL/GenBank/DDBJ whole genome shotgun (WGS) entry which is preliminary data.</text>
</comment>
<reference evidence="1 2" key="1">
    <citation type="submission" date="2018-08" db="EMBL/GenBank/DDBJ databases">
        <title>Genomic Encyclopedia of Type Strains, Phase III (KMG-III): the genomes of soil and plant-associated and newly described type strains.</title>
        <authorList>
            <person name="Whitman W."/>
        </authorList>
    </citation>
    <scope>NUCLEOTIDE SEQUENCE [LARGE SCALE GENOMIC DNA]</scope>
    <source>
        <strain evidence="1 2">CECT 7375</strain>
    </source>
</reference>
<evidence type="ECO:0000313" key="2">
    <source>
        <dbReference type="Proteomes" id="UP000256542"/>
    </source>
</evidence>
<gene>
    <name evidence="1" type="ORF">DFP81_103210</name>
</gene>
<dbReference type="EMBL" id="QUNG01000003">
    <property type="protein sequence ID" value="REG85011.1"/>
    <property type="molecule type" value="Genomic_DNA"/>
</dbReference>
<dbReference type="RefSeq" id="WP_115896884.1">
    <property type="nucleotide sequence ID" value="NZ_QUNG01000003.1"/>
</dbReference>
<dbReference type="AlphaFoldDB" id="A0A3E0DSS8"/>
<dbReference type="OrthoDB" id="7432757at2"/>
<proteinExistence type="predicted"/>
<name>A0A3E0DSS8_9GAMM</name>
<keyword evidence="2" id="KW-1185">Reference proteome</keyword>
<evidence type="ECO:0000313" key="1">
    <source>
        <dbReference type="EMBL" id="REG85011.1"/>
    </source>
</evidence>
<dbReference type="InterPro" id="IPR022050">
    <property type="entry name" value="T_hemolysin"/>
</dbReference>
<accession>A0A3E0DSS8</accession>
<dbReference type="Pfam" id="PF12261">
    <property type="entry name" value="T_hemolysin"/>
    <property type="match status" value="1"/>
</dbReference>
<dbReference type="Proteomes" id="UP000256542">
    <property type="component" value="Unassembled WGS sequence"/>
</dbReference>
<protein>
    <submittedName>
        <fullName evidence="1">Thermostable hemolysin</fullName>
    </submittedName>
</protein>
<sequence length="227" mass="25739">MQLSNAQNIAPKQYIIAIPTLPYEFVAANASGATRTQLESFIKEGFHKKYQADVNTFMPLLLGIQARGLKAVVGIRRGNEPLFTEQYLPASITEILQEHGIWTDRHNVAELGNLYSQNQRFTLPLLMTVVMSLYLSDVDYLIFSGTKTVCQLLEKLKLPMTFLADANPKRLVNAEKQWGSYYQNSPKVMLLDVKRSVSIALMQPELEALLELVKMHLQPLLLQMEEL</sequence>
<organism evidence="1 2">
    <name type="scientific">Marinomonas pollencensis</name>
    <dbReference type="NCBI Taxonomy" id="491954"/>
    <lineage>
        <taxon>Bacteria</taxon>
        <taxon>Pseudomonadati</taxon>
        <taxon>Pseudomonadota</taxon>
        <taxon>Gammaproteobacteria</taxon>
        <taxon>Oceanospirillales</taxon>
        <taxon>Oceanospirillaceae</taxon>
        <taxon>Marinomonas</taxon>
    </lineage>
</organism>